<evidence type="ECO:0000256" key="5">
    <source>
        <dbReference type="ARBA" id="ARBA00023004"/>
    </source>
</evidence>
<dbReference type="Pfam" id="PF13442">
    <property type="entry name" value="Cytochrome_CBB3"/>
    <property type="match status" value="1"/>
</dbReference>
<feature type="non-terminal residue" evidence="8">
    <location>
        <position position="1"/>
    </location>
</feature>
<keyword evidence="1" id="KW-0813">Transport</keyword>
<keyword evidence="2 6" id="KW-0349">Heme</keyword>
<comment type="caution">
    <text evidence="8">The sequence shown here is derived from an EMBL/GenBank/DDBJ whole genome shotgun (WGS) entry which is preliminary data.</text>
</comment>
<feature type="domain" description="Cytochrome c" evidence="7">
    <location>
        <begin position="8"/>
        <end position="97"/>
    </location>
</feature>
<dbReference type="SUPFAM" id="SSF46626">
    <property type="entry name" value="Cytochrome c"/>
    <property type="match status" value="1"/>
</dbReference>
<evidence type="ECO:0000259" key="7">
    <source>
        <dbReference type="PROSITE" id="PS51007"/>
    </source>
</evidence>
<keyword evidence="5 6" id="KW-0408">Iron</keyword>
<evidence type="ECO:0000256" key="3">
    <source>
        <dbReference type="ARBA" id="ARBA00022723"/>
    </source>
</evidence>
<dbReference type="InterPro" id="IPR008168">
    <property type="entry name" value="Cyt_C_IC"/>
</dbReference>
<evidence type="ECO:0000256" key="4">
    <source>
        <dbReference type="ARBA" id="ARBA00022982"/>
    </source>
</evidence>
<dbReference type="InterPro" id="IPR036909">
    <property type="entry name" value="Cyt_c-like_dom_sf"/>
</dbReference>
<sequence>RPPVVGAAAVAAGQRVFEGACQACHSAADGGPQLFGVSPAMAVNSNVHSDRPDNLIQVILQGIGNPATAGLGYMPAFKHSLSDRQVADLVAYLRSHFAADKPAWPELTRQVAWLRANPGSH</sequence>
<evidence type="ECO:0000313" key="8">
    <source>
        <dbReference type="EMBL" id="MBD1601184.1"/>
    </source>
</evidence>
<proteinExistence type="predicted"/>
<evidence type="ECO:0000256" key="1">
    <source>
        <dbReference type="ARBA" id="ARBA00022448"/>
    </source>
</evidence>
<accession>A0ABR7Z6Z2</accession>
<gene>
    <name evidence="8" type="ORF">HAQ05_21120</name>
</gene>
<keyword evidence="4" id="KW-0249">Electron transport</keyword>
<dbReference type="Proteomes" id="UP000805841">
    <property type="component" value="Unassembled WGS sequence"/>
</dbReference>
<dbReference type="EMBL" id="JAAOCA010000031">
    <property type="protein sequence ID" value="MBD1601184.1"/>
    <property type="molecule type" value="Genomic_DNA"/>
</dbReference>
<dbReference type="InterPro" id="IPR051459">
    <property type="entry name" value="Cytochrome_c-type_DH"/>
</dbReference>
<name>A0ABR7Z6Z2_9PSED</name>
<dbReference type="PANTHER" id="PTHR35008">
    <property type="entry name" value="BLL4482 PROTEIN-RELATED"/>
    <property type="match status" value="1"/>
</dbReference>
<organism evidence="8 9">
    <name type="scientific">Pseudomonas typographi</name>
    <dbReference type="NCBI Taxonomy" id="2715964"/>
    <lineage>
        <taxon>Bacteria</taxon>
        <taxon>Pseudomonadati</taxon>
        <taxon>Pseudomonadota</taxon>
        <taxon>Gammaproteobacteria</taxon>
        <taxon>Pseudomonadales</taxon>
        <taxon>Pseudomonadaceae</taxon>
        <taxon>Pseudomonas</taxon>
    </lineage>
</organism>
<protein>
    <submittedName>
        <fullName evidence="8">Cytochrome c</fullName>
    </submittedName>
</protein>
<keyword evidence="3 6" id="KW-0479">Metal-binding</keyword>
<evidence type="ECO:0000256" key="6">
    <source>
        <dbReference type="PROSITE-ProRule" id="PRU00433"/>
    </source>
</evidence>
<dbReference type="PROSITE" id="PS51007">
    <property type="entry name" value="CYTC"/>
    <property type="match status" value="1"/>
</dbReference>
<evidence type="ECO:0000256" key="2">
    <source>
        <dbReference type="ARBA" id="ARBA00022617"/>
    </source>
</evidence>
<reference evidence="8 9" key="1">
    <citation type="journal article" date="2020" name="Insects">
        <title>Bacteria Belonging to Pseudomonas typographi sp. nov. from the Bark Beetle Ips typographus Have Genomic Potential to Aid in the Host Ecology.</title>
        <authorList>
            <person name="Peral-Aranega E."/>
            <person name="Saati-Santamaria Z."/>
            <person name="Kolarik M."/>
            <person name="Rivas R."/>
            <person name="Garcia-Fraile P."/>
        </authorList>
    </citation>
    <scope>NUCLEOTIDE SEQUENCE [LARGE SCALE GENOMIC DNA]</scope>
    <source>
        <strain evidence="8 9">CA3A</strain>
    </source>
</reference>
<dbReference type="PANTHER" id="PTHR35008:SF8">
    <property type="entry name" value="ALCOHOL DEHYDROGENASE CYTOCHROME C SUBUNIT"/>
    <property type="match status" value="1"/>
</dbReference>
<evidence type="ECO:0000313" key="9">
    <source>
        <dbReference type="Proteomes" id="UP000805841"/>
    </source>
</evidence>
<dbReference type="InterPro" id="IPR009056">
    <property type="entry name" value="Cyt_c-like_dom"/>
</dbReference>
<dbReference type="RefSeq" id="WP_190424195.1">
    <property type="nucleotide sequence ID" value="NZ_JAAOCA010000031.1"/>
</dbReference>
<dbReference type="Gene3D" id="1.10.760.10">
    <property type="entry name" value="Cytochrome c-like domain"/>
    <property type="match status" value="1"/>
</dbReference>
<dbReference type="PRINTS" id="PR00605">
    <property type="entry name" value="CYTCHROMECIC"/>
</dbReference>
<keyword evidence="9" id="KW-1185">Reference proteome</keyword>